<keyword evidence="1" id="KW-0812">Transmembrane</keyword>
<dbReference type="Proteomes" id="UP000317544">
    <property type="component" value="Chromosome"/>
</dbReference>
<keyword evidence="3" id="KW-1185">Reference proteome</keyword>
<name>A0A455TA31_9GAMM</name>
<dbReference type="AlphaFoldDB" id="A0A455TA31"/>
<organism evidence="2 3">
    <name type="scientific">Buchnera aphidicola</name>
    <name type="common">Nipponaphis monzeni</name>
    <dbReference type="NCBI Taxonomy" id="2495405"/>
    <lineage>
        <taxon>Bacteria</taxon>
        <taxon>Pseudomonadati</taxon>
        <taxon>Pseudomonadota</taxon>
        <taxon>Gammaproteobacteria</taxon>
        <taxon>Enterobacterales</taxon>
        <taxon>Erwiniaceae</taxon>
        <taxon>Buchnera</taxon>
    </lineage>
</organism>
<sequence length="61" mass="7332">MYDNNAVTNYILCKILSITIFNILLYLNKEYVKMYHKTTNSHIIHISYNTKIVYKKFINNV</sequence>
<keyword evidence="1" id="KW-0472">Membrane</keyword>
<dbReference type="EMBL" id="AP019379">
    <property type="protein sequence ID" value="BBI01183.1"/>
    <property type="molecule type" value="Genomic_DNA"/>
</dbReference>
<gene>
    <name evidence="2" type="ORF">BUCNMO_168</name>
</gene>
<feature type="transmembrane region" description="Helical" evidence="1">
    <location>
        <begin position="6"/>
        <end position="27"/>
    </location>
</feature>
<evidence type="ECO:0000313" key="3">
    <source>
        <dbReference type="Proteomes" id="UP000317544"/>
    </source>
</evidence>
<keyword evidence="1" id="KW-1133">Transmembrane helix</keyword>
<proteinExistence type="predicted"/>
<evidence type="ECO:0000256" key="1">
    <source>
        <dbReference type="SAM" id="Phobius"/>
    </source>
</evidence>
<evidence type="ECO:0000313" key="2">
    <source>
        <dbReference type="EMBL" id="BBI01183.1"/>
    </source>
</evidence>
<reference evidence="2 3" key="1">
    <citation type="journal article" date="2019" name="Proc. Natl. Acad. Sci. U.S.A.">
        <title>Exaggeration and cooption of innate immunity for social defense.</title>
        <authorList>
            <person name="Kutsukake M."/>
            <person name="Moriyama M."/>
            <person name="Shigenobu S."/>
            <person name="Meng X.-Y."/>
            <person name="Nikoh N."/>
            <person name="Noda C."/>
            <person name="Kobayashi S."/>
            <person name="Fukatsu T."/>
        </authorList>
    </citation>
    <scope>NUCLEOTIDE SEQUENCE [LARGE SCALE GENOMIC DNA]</scope>
    <source>
        <strain evidence="2 3">Nmo</strain>
    </source>
</reference>
<accession>A0A455TA31</accession>
<protein>
    <submittedName>
        <fullName evidence="2">Uncharacterized protein</fullName>
    </submittedName>
</protein>